<organism evidence="1 2">
    <name type="scientific">Anaerovibrio lipolyticus</name>
    <dbReference type="NCBI Taxonomy" id="82374"/>
    <lineage>
        <taxon>Bacteria</taxon>
        <taxon>Bacillati</taxon>
        <taxon>Bacillota</taxon>
        <taxon>Negativicutes</taxon>
        <taxon>Selenomonadales</taxon>
        <taxon>Selenomonadaceae</taxon>
        <taxon>Anaerovibrio</taxon>
    </lineage>
</organism>
<name>A0A0B2JV34_9FIRM</name>
<evidence type="ECO:0000313" key="2">
    <source>
        <dbReference type="Proteomes" id="UP000030993"/>
    </source>
</evidence>
<dbReference type="EMBL" id="JSCE01000225">
    <property type="protein sequence ID" value="KHM50471.1"/>
    <property type="molecule type" value="Genomic_DNA"/>
</dbReference>
<evidence type="ECO:0000313" key="1">
    <source>
        <dbReference type="EMBL" id="KHM50471.1"/>
    </source>
</evidence>
<dbReference type="SUPFAM" id="SSF56235">
    <property type="entry name" value="N-terminal nucleophile aminohydrolases (Ntn hydrolases)"/>
    <property type="match status" value="1"/>
</dbReference>
<reference evidence="1 2" key="1">
    <citation type="journal article" date="2013" name="PLoS ONE">
        <title>Identification and characterization of three novel lipases belonging to families II and V from Anaerovibrio lipolyticus 5ST.</title>
        <authorList>
            <person name="Prive F."/>
            <person name="Kaderbhai N.N."/>
            <person name="Girdwood S."/>
            <person name="Worgan H.J."/>
            <person name="Pinloche E."/>
            <person name="Scollan N.D."/>
            <person name="Huws S.A."/>
            <person name="Newbold C.J."/>
        </authorList>
    </citation>
    <scope>NUCLEOTIDE SEQUENCE [LARGE SCALE GENOMIC DNA]</scope>
    <source>
        <strain evidence="1 2">5S</strain>
    </source>
</reference>
<gene>
    <name evidence="1" type="ORF">NZ47_12230</name>
</gene>
<accession>A0A0B2JV34</accession>
<dbReference type="STRING" id="82374.NZ47_12230"/>
<keyword evidence="2" id="KW-1185">Reference proteome</keyword>
<dbReference type="Proteomes" id="UP000030993">
    <property type="component" value="Unassembled WGS sequence"/>
</dbReference>
<protein>
    <submittedName>
        <fullName evidence="1">Uncharacterized protein</fullName>
    </submittedName>
</protein>
<sequence length="65" mass="7607">MITCCDSKKLRPVVLGQDENMIAISSEVCGLNEIMPDRDREKDIYPNEREVIVIDNELEVQRWKQ</sequence>
<dbReference type="InterPro" id="IPR029055">
    <property type="entry name" value="Ntn_hydrolases_N"/>
</dbReference>
<proteinExistence type="predicted"/>
<dbReference type="AlphaFoldDB" id="A0A0B2JV34"/>
<comment type="caution">
    <text evidence="1">The sequence shown here is derived from an EMBL/GenBank/DDBJ whole genome shotgun (WGS) entry which is preliminary data.</text>
</comment>